<feature type="binding site" evidence="7">
    <location>
        <begin position="202"/>
        <end position="204"/>
    </location>
    <ligand>
        <name>beta-D-galactose</name>
        <dbReference type="ChEBI" id="CHEBI:27667"/>
    </ligand>
</feature>
<gene>
    <name evidence="9" type="ORF">INT43_003483</name>
</gene>
<dbReference type="GO" id="GO:0004034">
    <property type="term" value="F:aldose 1-epimerase activity"/>
    <property type="evidence" value="ECO:0007669"/>
    <property type="project" value="UniProtKB-EC"/>
</dbReference>
<name>A0A8H7PR34_MORIS</name>
<dbReference type="AlphaFoldDB" id="A0A8H7PR34"/>
<feature type="signal peptide" evidence="8">
    <location>
        <begin position="1"/>
        <end position="17"/>
    </location>
</feature>
<dbReference type="OrthoDB" id="274691at2759"/>
<evidence type="ECO:0000256" key="2">
    <source>
        <dbReference type="ARBA" id="ARBA00006206"/>
    </source>
</evidence>
<feature type="binding site" evidence="6">
    <location>
        <position position="276"/>
    </location>
    <ligand>
        <name>beta-D-galactose</name>
        <dbReference type="ChEBI" id="CHEBI:27667"/>
    </ligand>
</feature>
<protein>
    <recommendedName>
        <fullName evidence="5">Aldose 1-epimerase</fullName>
        <ecNumber evidence="5">5.1.3.3</ecNumber>
    </recommendedName>
</protein>
<organism evidence="9 10">
    <name type="scientific">Mortierella isabellina</name>
    <name type="common">Filamentous fungus</name>
    <name type="synonym">Umbelopsis isabellina</name>
    <dbReference type="NCBI Taxonomy" id="91625"/>
    <lineage>
        <taxon>Eukaryota</taxon>
        <taxon>Fungi</taxon>
        <taxon>Fungi incertae sedis</taxon>
        <taxon>Mucoromycota</taxon>
        <taxon>Mucoromycotina</taxon>
        <taxon>Umbelopsidomycetes</taxon>
        <taxon>Umbelopsidales</taxon>
        <taxon>Umbelopsidaceae</taxon>
        <taxon>Umbelopsis</taxon>
    </lineage>
</organism>
<sequence length="387" mass="43210">MKFAFAGLLTLAASALAFPTRGDHGSHGGQTLPWDDKSVYEKHTIKAKGIEASFMEYGAVITNLWVNDKHGVKRDIILGWDDTTQYNVNPQHPYFGALVGRYANRIKNGTFEVDGTKYYTPINEHGVDTLHGGLTGTDRRNWTITDKGEDYVVFEMFSEAGDQGFPGNLLTKVKYSVNDNAQWTIEYDGTPDADTPILMSQHTYWRLDAFTSSDATVKDHVMQIKADKFIKCDEYEVPTGEISTVKGTPLDFTEPKAIGKDLLKAQECGTNCTGYDNAWVITDPNPKEKTLVVYSPVTGIELSINTDQVAYQFYSCVTMDGTIPIKKTQLDNGAKHKMVEQYGCFVLEAENYIDGINNPQWGEQYTGLVKAGDKYTQKTTYTFGIHK</sequence>
<dbReference type="GO" id="GO:0030246">
    <property type="term" value="F:carbohydrate binding"/>
    <property type="evidence" value="ECO:0007669"/>
    <property type="project" value="InterPro"/>
</dbReference>
<accession>A0A8H7PR34</accession>
<evidence type="ECO:0000256" key="3">
    <source>
        <dbReference type="ARBA" id="ARBA00023235"/>
    </source>
</evidence>
<evidence type="ECO:0000256" key="4">
    <source>
        <dbReference type="ARBA" id="ARBA00023277"/>
    </source>
</evidence>
<dbReference type="Pfam" id="PF01263">
    <property type="entry name" value="Aldose_epim"/>
    <property type="match status" value="1"/>
</dbReference>
<feature type="chain" id="PRO_5034803919" description="Aldose 1-epimerase" evidence="8">
    <location>
        <begin position="18"/>
        <end position="387"/>
    </location>
</feature>
<comment type="catalytic activity">
    <reaction evidence="5">
        <text>alpha-D-glucose = beta-D-glucose</text>
        <dbReference type="Rhea" id="RHEA:10264"/>
        <dbReference type="ChEBI" id="CHEBI:15903"/>
        <dbReference type="ChEBI" id="CHEBI:17925"/>
        <dbReference type="EC" id="5.1.3.3"/>
    </reaction>
</comment>
<evidence type="ECO:0000256" key="7">
    <source>
        <dbReference type="PIRSR" id="PIRSR005096-3"/>
    </source>
</evidence>
<evidence type="ECO:0000256" key="6">
    <source>
        <dbReference type="PIRSR" id="PIRSR005096-2"/>
    </source>
</evidence>
<comment type="similarity">
    <text evidence="2 5">Belongs to the aldose epimerase family.</text>
</comment>
<evidence type="ECO:0000256" key="8">
    <source>
        <dbReference type="SAM" id="SignalP"/>
    </source>
</evidence>
<dbReference type="EC" id="5.1.3.3" evidence="5"/>
<dbReference type="PANTHER" id="PTHR10091:SF6">
    <property type="entry name" value="1-EPIMERASE, PUTATIVE (AFU_ORTHOLOGUE AFUA_3G13240)-RELATED"/>
    <property type="match status" value="1"/>
</dbReference>
<evidence type="ECO:0000256" key="5">
    <source>
        <dbReference type="PIRNR" id="PIRNR005096"/>
    </source>
</evidence>
<evidence type="ECO:0000313" key="9">
    <source>
        <dbReference type="EMBL" id="KAG2178230.1"/>
    </source>
</evidence>
<dbReference type="InterPro" id="IPR011013">
    <property type="entry name" value="Gal_mutarotase_sf_dom"/>
</dbReference>
<dbReference type="InterPro" id="IPR015443">
    <property type="entry name" value="Aldose_1-epimerase"/>
</dbReference>
<evidence type="ECO:0000256" key="1">
    <source>
        <dbReference type="ARBA" id="ARBA00005028"/>
    </source>
</evidence>
<dbReference type="SUPFAM" id="SSF74650">
    <property type="entry name" value="Galactose mutarotase-like"/>
    <property type="match status" value="1"/>
</dbReference>
<comment type="caution">
    <text evidence="9">The sequence shown here is derived from an EMBL/GenBank/DDBJ whole genome shotgun (WGS) entry which is preliminary data.</text>
</comment>
<evidence type="ECO:0000313" key="10">
    <source>
        <dbReference type="Proteomes" id="UP000654370"/>
    </source>
</evidence>
<dbReference type="NCBIfam" id="NF008277">
    <property type="entry name" value="PRK11055.1"/>
    <property type="match status" value="1"/>
</dbReference>
<proteinExistence type="inferred from homology"/>
<reference evidence="9" key="1">
    <citation type="submission" date="2020-12" db="EMBL/GenBank/DDBJ databases">
        <title>Metabolic potential, ecology and presence of endohyphal bacteria is reflected in genomic diversity of Mucoromycotina.</title>
        <authorList>
            <person name="Muszewska A."/>
            <person name="Okrasinska A."/>
            <person name="Steczkiewicz K."/>
            <person name="Drgas O."/>
            <person name="Orlowska M."/>
            <person name="Perlinska-Lenart U."/>
            <person name="Aleksandrzak-Piekarczyk T."/>
            <person name="Szatraj K."/>
            <person name="Zielenkiewicz U."/>
            <person name="Pilsyk S."/>
            <person name="Malc E."/>
            <person name="Mieczkowski P."/>
            <person name="Kruszewska J.S."/>
            <person name="Biernat P."/>
            <person name="Pawlowska J."/>
        </authorList>
    </citation>
    <scope>NUCLEOTIDE SEQUENCE</scope>
    <source>
        <strain evidence="9">WA0000067209</strain>
    </source>
</reference>
<dbReference type="CDD" id="cd09019">
    <property type="entry name" value="galactose_mutarotase_like"/>
    <property type="match status" value="1"/>
</dbReference>
<keyword evidence="10" id="KW-1185">Reference proteome</keyword>
<dbReference type="InterPro" id="IPR047215">
    <property type="entry name" value="Galactose_mutarotase-like"/>
</dbReference>
<dbReference type="PIRSF" id="PIRSF005096">
    <property type="entry name" value="GALM"/>
    <property type="match status" value="1"/>
</dbReference>
<keyword evidence="8" id="KW-0732">Signal</keyword>
<dbReference type="Proteomes" id="UP000654370">
    <property type="component" value="Unassembled WGS sequence"/>
</dbReference>
<dbReference type="GO" id="GO:0006006">
    <property type="term" value="P:glucose metabolic process"/>
    <property type="evidence" value="ECO:0007669"/>
    <property type="project" value="TreeGrafter"/>
</dbReference>
<feature type="binding site" evidence="7">
    <location>
        <begin position="104"/>
        <end position="105"/>
    </location>
    <ligand>
        <name>beta-D-galactose</name>
        <dbReference type="ChEBI" id="CHEBI:27667"/>
    </ligand>
</feature>
<keyword evidence="3 5" id="KW-0413">Isomerase</keyword>
<dbReference type="InterPro" id="IPR014718">
    <property type="entry name" value="GH-type_carb-bd"/>
</dbReference>
<keyword evidence="4 5" id="KW-0119">Carbohydrate metabolism</keyword>
<dbReference type="PANTHER" id="PTHR10091">
    <property type="entry name" value="ALDOSE-1-EPIMERASE"/>
    <property type="match status" value="1"/>
</dbReference>
<comment type="pathway">
    <text evidence="1 5">Carbohydrate metabolism; hexose metabolism.</text>
</comment>
<dbReference type="EMBL" id="JAEPQZ010000008">
    <property type="protein sequence ID" value="KAG2178230.1"/>
    <property type="molecule type" value="Genomic_DNA"/>
</dbReference>
<dbReference type="Gene3D" id="2.70.98.10">
    <property type="match status" value="1"/>
</dbReference>
<dbReference type="GO" id="GO:0033499">
    <property type="term" value="P:galactose catabolic process via UDP-galactose, Leloir pathway"/>
    <property type="evidence" value="ECO:0007669"/>
    <property type="project" value="TreeGrafter"/>
</dbReference>
<dbReference type="InterPro" id="IPR008183">
    <property type="entry name" value="Aldose_1/G6P_1-epimerase"/>
</dbReference>
<dbReference type="UniPathway" id="UPA00242"/>